<dbReference type="AlphaFoldDB" id="K9VLX3"/>
<evidence type="ECO:0000259" key="7">
    <source>
        <dbReference type="PROSITE" id="PS50043"/>
    </source>
</evidence>
<dbReference type="GO" id="GO:0006355">
    <property type="term" value="P:regulation of DNA-templated transcription"/>
    <property type="evidence" value="ECO:0007669"/>
    <property type="project" value="InterPro"/>
</dbReference>
<dbReference type="InterPro" id="IPR039420">
    <property type="entry name" value="WalR-like"/>
</dbReference>
<dbReference type="PRINTS" id="PR00038">
    <property type="entry name" value="HTHLUXR"/>
</dbReference>
<evidence type="ECO:0000256" key="5">
    <source>
        <dbReference type="ARBA" id="ARBA00023163"/>
    </source>
</evidence>
<dbReference type="InterPro" id="IPR000792">
    <property type="entry name" value="Tscrpt_reg_LuxR_C"/>
</dbReference>
<dbReference type="FunFam" id="3.40.50.2300:FF:000001">
    <property type="entry name" value="DNA-binding response regulator PhoB"/>
    <property type="match status" value="1"/>
</dbReference>
<organism evidence="9 10">
    <name type="scientific">Phormidium nigroviride PCC 7112</name>
    <dbReference type="NCBI Taxonomy" id="179408"/>
    <lineage>
        <taxon>Bacteria</taxon>
        <taxon>Bacillati</taxon>
        <taxon>Cyanobacteriota</taxon>
        <taxon>Cyanophyceae</taxon>
        <taxon>Oscillatoriophycideae</taxon>
        <taxon>Oscillatoriales</taxon>
        <taxon>Oscillatoriaceae</taxon>
        <taxon>Phormidium</taxon>
    </lineage>
</organism>
<dbReference type="PANTHER" id="PTHR48111:SF1">
    <property type="entry name" value="TWO-COMPONENT RESPONSE REGULATOR ORR33"/>
    <property type="match status" value="1"/>
</dbReference>
<dbReference type="HOGENOM" id="CLU_000445_30_4_3"/>
<feature type="domain" description="HTH luxR-type" evidence="7">
    <location>
        <begin position="150"/>
        <end position="215"/>
    </location>
</feature>
<feature type="modified residue" description="4-aspartylphosphate" evidence="6">
    <location>
        <position position="52"/>
    </location>
</feature>
<keyword evidence="1 6" id="KW-0597">Phosphoprotein</keyword>
<dbReference type="PANTHER" id="PTHR48111">
    <property type="entry name" value="REGULATOR OF RPOS"/>
    <property type="match status" value="1"/>
</dbReference>
<dbReference type="InterPro" id="IPR036388">
    <property type="entry name" value="WH-like_DNA-bd_sf"/>
</dbReference>
<keyword evidence="4" id="KW-0238">DNA-binding</keyword>
<evidence type="ECO:0000256" key="4">
    <source>
        <dbReference type="ARBA" id="ARBA00023125"/>
    </source>
</evidence>
<dbReference type="CDD" id="cd17574">
    <property type="entry name" value="REC_OmpR"/>
    <property type="match status" value="1"/>
</dbReference>
<accession>K9VLX3</accession>
<dbReference type="eggNOG" id="COG0745">
    <property type="taxonomic scope" value="Bacteria"/>
</dbReference>
<keyword evidence="10" id="KW-1185">Reference proteome</keyword>
<keyword evidence="2" id="KW-0902">Two-component regulatory system</keyword>
<dbReference type="SMART" id="SM00448">
    <property type="entry name" value="REC"/>
    <property type="match status" value="1"/>
</dbReference>
<name>K9VLX3_9CYAN</name>
<dbReference type="Gene3D" id="3.40.50.2300">
    <property type="match status" value="1"/>
</dbReference>
<dbReference type="InterPro" id="IPR001789">
    <property type="entry name" value="Sig_transdc_resp-reg_receiver"/>
</dbReference>
<dbReference type="SMART" id="SM00421">
    <property type="entry name" value="HTH_LUXR"/>
    <property type="match status" value="1"/>
</dbReference>
<dbReference type="Gene3D" id="1.10.10.10">
    <property type="entry name" value="Winged helix-like DNA-binding domain superfamily/Winged helix DNA-binding domain"/>
    <property type="match status" value="1"/>
</dbReference>
<dbReference type="GO" id="GO:0032993">
    <property type="term" value="C:protein-DNA complex"/>
    <property type="evidence" value="ECO:0007669"/>
    <property type="project" value="TreeGrafter"/>
</dbReference>
<dbReference type="Pfam" id="PF00072">
    <property type="entry name" value="Response_reg"/>
    <property type="match status" value="1"/>
</dbReference>
<keyword evidence="3" id="KW-0805">Transcription regulation</keyword>
<feature type="domain" description="Response regulatory" evidence="8">
    <location>
        <begin position="3"/>
        <end position="119"/>
    </location>
</feature>
<protein>
    <submittedName>
        <fullName evidence="9">Two component transcriptional regulator, LuxR family</fullName>
    </submittedName>
</protein>
<dbReference type="PROSITE" id="PS50110">
    <property type="entry name" value="RESPONSE_REGULATORY"/>
    <property type="match status" value="1"/>
</dbReference>
<evidence type="ECO:0000256" key="6">
    <source>
        <dbReference type="PROSITE-ProRule" id="PRU00169"/>
    </source>
</evidence>
<dbReference type="PROSITE" id="PS00622">
    <property type="entry name" value="HTH_LUXR_1"/>
    <property type="match status" value="1"/>
</dbReference>
<evidence type="ECO:0000313" key="9">
    <source>
        <dbReference type="EMBL" id="AFZ08235.1"/>
    </source>
</evidence>
<dbReference type="GO" id="GO:0000976">
    <property type="term" value="F:transcription cis-regulatory region binding"/>
    <property type="evidence" value="ECO:0007669"/>
    <property type="project" value="TreeGrafter"/>
</dbReference>
<dbReference type="OrthoDB" id="466901at2"/>
<dbReference type="RefSeq" id="WP_015177488.1">
    <property type="nucleotide sequence ID" value="NC_019729.1"/>
</dbReference>
<dbReference type="CDD" id="cd06170">
    <property type="entry name" value="LuxR_C_like"/>
    <property type="match status" value="1"/>
</dbReference>
<gene>
    <name evidence="9" type="ORF">Osc7112_3895</name>
</gene>
<dbReference type="SUPFAM" id="SSF52172">
    <property type="entry name" value="CheY-like"/>
    <property type="match status" value="1"/>
</dbReference>
<dbReference type="STRING" id="179408.Osc7112_3895"/>
<dbReference type="GO" id="GO:0005829">
    <property type="term" value="C:cytosol"/>
    <property type="evidence" value="ECO:0007669"/>
    <property type="project" value="TreeGrafter"/>
</dbReference>
<dbReference type="InterPro" id="IPR011006">
    <property type="entry name" value="CheY-like_superfamily"/>
</dbReference>
<dbReference type="GO" id="GO:0000156">
    <property type="term" value="F:phosphorelay response regulator activity"/>
    <property type="evidence" value="ECO:0007669"/>
    <property type="project" value="TreeGrafter"/>
</dbReference>
<evidence type="ECO:0000313" key="10">
    <source>
        <dbReference type="Proteomes" id="UP000010478"/>
    </source>
</evidence>
<dbReference type="Proteomes" id="UP000010478">
    <property type="component" value="Chromosome"/>
</dbReference>
<dbReference type="KEGG" id="oni:Osc7112_3895"/>
<sequence>MERILVVDDEADCQTVLAMYLESQGYRVQCATSGVEALSIFENAPPDLVISDVMMPEMDGFEFCRRLRTTRLGQLVPFIFLSGQGELESKVEGHSIGGDDYLVKPFQSEEILAKVKAQLERSHRIHAEIVRLLQTSSGRAVEPQFVAVLPAPAPLPLTPAEERVFWEVIQGYTNKQISDRLFISPRTVQAHLGSIFSKLQLENRAQLVRFALERGYKPPQT</sequence>
<proteinExistence type="predicted"/>
<dbReference type="InterPro" id="IPR016032">
    <property type="entry name" value="Sig_transdc_resp-reg_C-effctor"/>
</dbReference>
<dbReference type="SUPFAM" id="SSF46894">
    <property type="entry name" value="C-terminal effector domain of the bipartite response regulators"/>
    <property type="match status" value="1"/>
</dbReference>
<dbReference type="EMBL" id="CP003614">
    <property type="protein sequence ID" value="AFZ08235.1"/>
    <property type="molecule type" value="Genomic_DNA"/>
</dbReference>
<evidence type="ECO:0000256" key="2">
    <source>
        <dbReference type="ARBA" id="ARBA00023012"/>
    </source>
</evidence>
<dbReference type="PROSITE" id="PS50043">
    <property type="entry name" value="HTH_LUXR_2"/>
    <property type="match status" value="1"/>
</dbReference>
<reference evidence="9 10" key="1">
    <citation type="submission" date="2012-05" db="EMBL/GenBank/DDBJ databases">
        <title>Finished chromosome of genome of Oscillatoria sp. PCC 7112.</title>
        <authorList>
            <consortium name="US DOE Joint Genome Institute"/>
            <person name="Gugger M."/>
            <person name="Coursin T."/>
            <person name="Rippka R."/>
            <person name="Tandeau De Marsac N."/>
            <person name="Huntemann M."/>
            <person name="Wei C.-L."/>
            <person name="Han J."/>
            <person name="Detter J.C."/>
            <person name="Han C."/>
            <person name="Tapia R."/>
            <person name="Davenport K."/>
            <person name="Daligault H."/>
            <person name="Erkkila T."/>
            <person name="Gu W."/>
            <person name="Munk A.C.C."/>
            <person name="Teshima H."/>
            <person name="Xu Y."/>
            <person name="Chain P."/>
            <person name="Chen A."/>
            <person name="Krypides N."/>
            <person name="Mavromatis K."/>
            <person name="Markowitz V."/>
            <person name="Szeto E."/>
            <person name="Ivanova N."/>
            <person name="Mikhailova N."/>
            <person name="Ovchinnikova G."/>
            <person name="Pagani I."/>
            <person name="Pati A."/>
            <person name="Goodwin L."/>
            <person name="Peters L."/>
            <person name="Pitluck S."/>
            <person name="Woyke T."/>
            <person name="Kerfeld C."/>
        </authorList>
    </citation>
    <scope>NUCLEOTIDE SEQUENCE [LARGE SCALE GENOMIC DNA]</scope>
    <source>
        <strain evidence="9 10">PCC 7112</strain>
    </source>
</reference>
<evidence type="ECO:0000256" key="3">
    <source>
        <dbReference type="ARBA" id="ARBA00023015"/>
    </source>
</evidence>
<keyword evidence="5" id="KW-0804">Transcription</keyword>
<evidence type="ECO:0000256" key="1">
    <source>
        <dbReference type="ARBA" id="ARBA00022553"/>
    </source>
</evidence>
<evidence type="ECO:0000259" key="8">
    <source>
        <dbReference type="PROSITE" id="PS50110"/>
    </source>
</evidence>
<dbReference type="Pfam" id="PF00196">
    <property type="entry name" value="GerE"/>
    <property type="match status" value="1"/>
</dbReference>